<evidence type="ECO:0000313" key="2">
    <source>
        <dbReference type="EMBL" id="KGG21192.1"/>
    </source>
</evidence>
<name>A0A0A2C6N7_PROMR</name>
<sequence length="114" mass="13364">MKSFFSYAIAFLFIFIALSSQVHGFQNEPILDKSQIIIANKYAERFCSAKADHFFEGLDNEKTLKYSYFQYIGLMSDEIVLKGMYKPLINQIREKCLISNDEERELNELFTKKP</sequence>
<reference evidence="3" key="1">
    <citation type="journal article" date="2014" name="Sci. Data">
        <title>Genomes of diverse isolates of the marine cyanobacterium Prochlorococcus.</title>
        <authorList>
            <person name="Biller S."/>
            <person name="Berube P."/>
            <person name="Thompson J."/>
            <person name="Kelly L."/>
            <person name="Roggensack S."/>
            <person name="Awad L."/>
            <person name="Roache-Johnson K."/>
            <person name="Ding H."/>
            <person name="Giovannoni S.J."/>
            <person name="Moore L.R."/>
            <person name="Chisholm S.W."/>
        </authorList>
    </citation>
    <scope>NUCLEOTIDE SEQUENCE [LARGE SCALE GENOMIC DNA]</scope>
    <source>
        <strain evidence="3">PAC1</strain>
    </source>
</reference>
<dbReference type="Proteomes" id="UP000030392">
    <property type="component" value="Unassembled WGS sequence"/>
</dbReference>
<dbReference type="EMBL" id="JNAX01000009">
    <property type="protein sequence ID" value="KGG21192.1"/>
    <property type="molecule type" value="Genomic_DNA"/>
</dbReference>
<keyword evidence="1" id="KW-0732">Signal</keyword>
<dbReference type="AlphaFoldDB" id="A0A0A2C6N7"/>
<proteinExistence type="predicted"/>
<dbReference type="RefSeq" id="WP_036905106.1">
    <property type="nucleotide sequence ID" value="NZ_CP138967.1"/>
</dbReference>
<evidence type="ECO:0000256" key="1">
    <source>
        <dbReference type="SAM" id="SignalP"/>
    </source>
</evidence>
<organism evidence="2 3">
    <name type="scientific">Prochlorococcus marinus str. PAC1</name>
    <dbReference type="NCBI Taxonomy" id="59924"/>
    <lineage>
        <taxon>Bacteria</taxon>
        <taxon>Bacillati</taxon>
        <taxon>Cyanobacteriota</taxon>
        <taxon>Cyanophyceae</taxon>
        <taxon>Synechococcales</taxon>
        <taxon>Prochlorococcaceae</taxon>
        <taxon>Prochlorococcus</taxon>
    </lineage>
</organism>
<feature type="signal peptide" evidence="1">
    <location>
        <begin position="1"/>
        <end position="24"/>
    </location>
</feature>
<evidence type="ECO:0000313" key="3">
    <source>
        <dbReference type="Proteomes" id="UP000030392"/>
    </source>
</evidence>
<feature type="chain" id="PRO_5001997666" evidence="1">
    <location>
        <begin position="25"/>
        <end position="114"/>
    </location>
</feature>
<protein>
    <submittedName>
        <fullName evidence="2">Uncharacterized protein</fullName>
    </submittedName>
</protein>
<accession>A0A0A2C6N7</accession>
<gene>
    <name evidence="2" type="ORF">EV03_0665</name>
</gene>
<comment type="caution">
    <text evidence="2">The sequence shown here is derived from an EMBL/GenBank/DDBJ whole genome shotgun (WGS) entry which is preliminary data.</text>
</comment>